<keyword evidence="1" id="KW-1133">Transmembrane helix</keyword>
<feature type="transmembrane region" description="Helical" evidence="1">
    <location>
        <begin position="12"/>
        <end position="32"/>
    </location>
</feature>
<name>A0A378R0Y2_9GAMM</name>
<dbReference type="EMBL" id="UGQB01000004">
    <property type="protein sequence ID" value="STZ08301.1"/>
    <property type="molecule type" value="Genomic_DNA"/>
</dbReference>
<accession>A0A378R0Y2</accession>
<dbReference type="AlphaFoldDB" id="A0A378R0Y2"/>
<keyword evidence="3" id="KW-1185">Reference proteome</keyword>
<organism evidence="2 3">
    <name type="scientific">Moraxella caprae</name>
    <dbReference type="NCBI Taxonomy" id="90240"/>
    <lineage>
        <taxon>Bacteria</taxon>
        <taxon>Pseudomonadati</taxon>
        <taxon>Pseudomonadota</taxon>
        <taxon>Gammaproteobacteria</taxon>
        <taxon>Moraxellales</taxon>
        <taxon>Moraxellaceae</taxon>
        <taxon>Moraxella</taxon>
    </lineage>
</organism>
<protein>
    <submittedName>
        <fullName evidence="2">Uncharacterized protein</fullName>
    </submittedName>
</protein>
<reference evidence="2 3" key="1">
    <citation type="submission" date="2018-06" db="EMBL/GenBank/DDBJ databases">
        <authorList>
            <consortium name="Pathogen Informatics"/>
            <person name="Doyle S."/>
        </authorList>
    </citation>
    <scope>NUCLEOTIDE SEQUENCE [LARGE SCALE GENOMIC DNA]</scope>
    <source>
        <strain evidence="2 3">NCTC12877</strain>
    </source>
</reference>
<keyword evidence="1" id="KW-0472">Membrane</keyword>
<evidence type="ECO:0000313" key="3">
    <source>
        <dbReference type="Proteomes" id="UP000254065"/>
    </source>
</evidence>
<dbReference type="Proteomes" id="UP000254065">
    <property type="component" value="Unassembled WGS sequence"/>
</dbReference>
<sequence length="41" mass="4603">MELDYLPAINLVKLSAFIALAILAFALIVQIIKKIWRKFGG</sequence>
<gene>
    <name evidence="2" type="ORF">NCTC12877_01296</name>
</gene>
<evidence type="ECO:0000256" key="1">
    <source>
        <dbReference type="SAM" id="Phobius"/>
    </source>
</evidence>
<keyword evidence="1" id="KW-0812">Transmembrane</keyword>
<dbReference type="RefSeq" id="WP_265596823.1">
    <property type="nucleotide sequence ID" value="NZ_UGQB01000004.1"/>
</dbReference>
<evidence type="ECO:0000313" key="2">
    <source>
        <dbReference type="EMBL" id="STZ08301.1"/>
    </source>
</evidence>
<proteinExistence type="predicted"/>